<sequence>MSENNPAEIVRRWFEEGWNEGNLDLIEELFSTKFRAQGGPHGTLDRLAYRQYTEMVRRAAPNIQCEILELLEAGDYIVTRVRTFGTHSGDVEGIDATGQEVVTEVVDVWKIEDGLIVERQNTEFDTFGLRKQLDRKIRFNPDN</sequence>
<dbReference type="Pfam" id="PF07366">
    <property type="entry name" value="SnoaL"/>
    <property type="match status" value="1"/>
</dbReference>
<dbReference type="InterPro" id="IPR032710">
    <property type="entry name" value="NTF2-like_dom_sf"/>
</dbReference>
<dbReference type="AlphaFoldDB" id="A0A075FNK6"/>
<proteinExistence type="predicted"/>
<dbReference type="InterPro" id="IPR009959">
    <property type="entry name" value="Cyclase_SnoaL-like"/>
</dbReference>
<name>A0A075FNK6_9EURY</name>
<reference evidence="1" key="1">
    <citation type="journal article" date="2014" name="Genome Biol. Evol.">
        <title>Pangenome evidence for extensive interdomain horizontal transfer affecting lineage core and shell genes in uncultured planktonic thaumarchaeota and euryarchaeota.</title>
        <authorList>
            <person name="Deschamps P."/>
            <person name="Zivanovic Y."/>
            <person name="Moreira D."/>
            <person name="Rodriguez-Valera F."/>
            <person name="Lopez-Garcia P."/>
        </authorList>
    </citation>
    <scope>NUCLEOTIDE SEQUENCE</scope>
</reference>
<dbReference type="Gene3D" id="3.10.450.50">
    <property type="match status" value="1"/>
</dbReference>
<evidence type="ECO:0000313" key="1">
    <source>
        <dbReference type="EMBL" id="AIE91081.1"/>
    </source>
</evidence>
<dbReference type="EMBL" id="KF900327">
    <property type="protein sequence ID" value="AIE91081.1"/>
    <property type="molecule type" value="Genomic_DNA"/>
</dbReference>
<organism evidence="1">
    <name type="scientific">uncultured marine group II/III euryarchaeote AD1000_105_G07</name>
    <dbReference type="NCBI Taxonomy" id="1457714"/>
    <lineage>
        <taxon>Archaea</taxon>
        <taxon>Methanobacteriati</taxon>
        <taxon>Methanobacteriota</taxon>
        <taxon>environmental samples</taxon>
    </lineage>
</organism>
<accession>A0A075FNK6</accession>
<protein>
    <submittedName>
        <fullName evidence="1">Putative ester cyclase</fullName>
    </submittedName>
</protein>
<dbReference type="SUPFAM" id="SSF54427">
    <property type="entry name" value="NTF2-like"/>
    <property type="match status" value="1"/>
</dbReference>
<dbReference type="GO" id="GO:0030638">
    <property type="term" value="P:polyketide metabolic process"/>
    <property type="evidence" value="ECO:0007669"/>
    <property type="project" value="InterPro"/>
</dbReference>